<comment type="similarity">
    <text evidence="3">Belongs to the YbaB/EbfC family.</text>
</comment>
<feature type="coiled-coil region" evidence="4">
    <location>
        <begin position="9"/>
        <end position="36"/>
    </location>
</feature>
<evidence type="ECO:0000256" key="3">
    <source>
        <dbReference type="HAMAP-Rule" id="MF_00274"/>
    </source>
</evidence>
<dbReference type="SUPFAM" id="SSF82607">
    <property type="entry name" value="YbaB-like"/>
    <property type="match status" value="1"/>
</dbReference>
<name>F6EFA2_HOYSD</name>
<dbReference type="STRING" id="443218.AS9A_0221"/>
<organism evidence="5 6">
    <name type="scientific">Hoyosella subflava (strain DSM 45089 / JCM 17490 / NBRC 109087 / DQS3-9A1)</name>
    <name type="common">Amycolicicoccus subflavus</name>
    <dbReference type="NCBI Taxonomy" id="443218"/>
    <lineage>
        <taxon>Bacteria</taxon>
        <taxon>Bacillati</taxon>
        <taxon>Actinomycetota</taxon>
        <taxon>Actinomycetes</taxon>
        <taxon>Mycobacteriales</taxon>
        <taxon>Hoyosellaceae</taxon>
        <taxon>Hoyosella</taxon>
    </lineage>
</organism>
<dbReference type="GO" id="GO:0005829">
    <property type="term" value="C:cytosol"/>
    <property type="evidence" value="ECO:0007669"/>
    <property type="project" value="TreeGrafter"/>
</dbReference>
<dbReference type="KEGG" id="asd:AS9A_0221"/>
<dbReference type="OrthoDB" id="9809370at2"/>
<dbReference type="AlphaFoldDB" id="F6EFA2"/>
<comment type="subcellular location">
    <subcellularLocation>
        <location evidence="3">Cytoplasm</location>
        <location evidence="3">Nucleoid</location>
    </subcellularLocation>
</comment>
<protein>
    <recommendedName>
        <fullName evidence="3">Nucleoid-associated protein AS9A_0221</fullName>
    </recommendedName>
</protein>
<dbReference type="InterPro" id="IPR036894">
    <property type="entry name" value="YbaB-like_sf"/>
</dbReference>
<evidence type="ECO:0000256" key="1">
    <source>
        <dbReference type="ARBA" id="ARBA00022490"/>
    </source>
</evidence>
<evidence type="ECO:0000256" key="4">
    <source>
        <dbReference type="SAM" id="Coils"/>
    </source>
</evidence>
<dbReference type="HAMAP" id="MF_00274">
    <property type="entry name" value="DNA_YbaB_EbfC"/>
    <property type="match status" value="1"/>
</dbReference>
<dbReference type="HOGENOM" id="CLU_140930_4_0_11"/>
<dbReference type="FunFam" id="3.30.1310.10:FF:000003">
    <property type="entry name" value="Nucleoid-associated protein MRA_3753"/>
    <property type="match status" value="1"/>
</dbReference>
<dbReference type="EMBL" id="CP002786">
    <property type="protein sequence ID" value="AEF38681.1"/>
    <property type="molecule type" value="Genomic_DNA"/>
</dbReference>
<gene>
    <name evidence="5" type="ordered locus">AS9A_0221</name>
</gene>
<dbReference type="RefSeq" id="WP_013805033.1">
    <property type="nucleotide sequence ID" value="NC_015564.1"/>
</dbReference>
<dbReference type="PANTHER" id="PTHR33449:SF1">
    <property type="entry name" value="NUCLEOID-ASSOCIATED PROTEIN YBAB"/>
    <property type="match status" value="1"/>
</dbReference>
<accession>F6EFA2</accession>
<dbReference type="GO" id="GO:0003677">
    <property type="term" value="F:DNA binding"/>
    <property type="evidence" value="ECO:0007669"/>
    <property type="project" value="UniProtKB-UniRule"/>
</dbReference>
<keyword evidence="2 3" id="KW-0238">DNA-binding</keyword>
<comment type="function">
    <text evidence="3">Binds to DNA and alters its conformation. May be involved in regulation of gene expression, nucleoid organization and DNA protection.</text>
</comment>
<evidence type="ECO:0000313" key="5">
    <source>
        <dbReference type="EMBL" id="AEF38681.1"/>
    </source>
</evidence>
<dbReference type="eggNOG" id="COG0718">
    <property type="taxonomic scope" value="Bacteria"/>
</dbReference>
<dbReference type="InterPro" id="IPR004401">
    <property type="entry name" value="YbaB/EbfC"/>
</dbReference>
<dbReference type="Proteomes" id="UP000009235">
    <property type="component" value="Chromosome"/>
</dbReference>
<reference evidence="5 6" key="1">
    <citation type="journal article" date="2011" name="J. Bacteriol.">
        <title>Complete genome sequence of Amycolicicoccus subflavus DQS3-9A1T, an actinomycete isolated from crude oil-polluted soil.</title>
        <authorList>
            <person name="Cai M."/>
            <person name="Chen W.M."/>
            <person name="Nie Y."/>
            <person name="Chi C.Q."/>
            <person name="Wang Y.N."/>
            <person name="Tang Y.Q."/>
            <person name="Li G.Y."/>
            <person name="Wu X.L."/>
        </authorList>
    </citation>
    <scope>NUCLEOTIDE SEQUENCE [LARGE SCALE GENOMIC DNA]</scope>
    <source>
        <strain evidence="6">DSM 45089 / DQS3-9A1</strain>
    </source>
</reference>
<dbReference type="Gene3D" id="3.30.1310.10">
    <property type="entry name" value="Nucleoid-associated protein YbaB-like domain"/>
    <property type="match status" value="1"/>
</dbReference>
<dbReference type="PANTHER" id="PTHR33449">
    <property type="entry name" value="NUCLEOID-ASSOCIATED PROTEIN YBAB"/>
    <property type="match status" value="1"/>
</dbReference>
<dbReference type="Pfam" id="PF02575">
    <property type="entry name" value="YbaB_DNA_bd"/>
    <property type="match status" value="1"/>
</dbReference>
<proteinExistence type="inferred from homology"/>
<keyword evidence="6" id="KW-1185">Reference proteome</keyword>
<dbReference type="PIRSF" id="PIRSF004555">
    <property type="entry name" value="UCP004555"/>
    <property type="match status" value="1"/>
</dbReference>
<sequence>MQPDGAPDMQAIIQQAQAMQQQLMEAQEKIAATEVEGQAGGGLVTAKITGTGEIIDITIDPKVVDPDDVETLQDLVVGAIRDASQNAQSLAADALGPFASGMGGGSGIPGLPF</sequence>
<dbReference type="GO" id="GO:0043590">
    <property type="term" value="C:bacterial nucleoid"/>
    <property type="evidence" value="ECO:0007669"/>
    <property type="project" value="UniProtKB-UniRule"/>
</dbReference>
<keyword evidence="4" id="KW-0175">Coiled coil</keyword>
<evidence type="ECO:0000313" key="6">
    <source>
        <dbReference type="Proteomes" id="UP000009235"/>
    </source>
</evidence>
<keyword evidence="1 3" id="KW-0963">Cytoplasm</keyword>
<evidence type="ECO:0000256" key="2">
    <source>
        <dbReference type="ARBA" id="ARBA00023125"/>
    </source>
</evidence>
<comment type="subunit">
    <text evidence="3">Homodimer.</text>
</comment>
<dbReference type="NCBIfam" id="TIGR00103">
    <property type="entry name" value="DNA_YbaB_EbfC"/>
    <property type="match status" value="1"/>
</dbReference>